<dbReference type="Proteomes" id="UP000290588">
    <property type="component" value="Unassembled WGS sequence"/>
</dbReference>
<feature type="chain" id="PRO_5044584680" description="Lipoprotein" evidence="2">
    <location>
        <begin position="22"/>
        <end position="67"/>
    </location>
</feature>
<dbReference type="EMBL" id="NXIG01000001">
    <property type="protein sequence ID" value="RXI33032.1"/>
    <property type="molecule type" value="Genomic_DNA"/>
</dbReference>
<evidence type="ECO:0000313" key="3">
    <source>
        <dbReference type="EMBL" id="AXX93839.1"/>
    </source>
</evidence>
<gene>
    <name evidence="3" type="ORF">AELL_0132</name>
    <name evidence="4" type="ORF">CP962_01090</name>
</gene>
<name>A0A347U4R1_9BACT</name>
<keyword evidence="2" id="KW-0732">Signal</keyword>
<evidence type="ECO:0000256" key="1">
    <source>
        <dbReference type="SAM" id="Coils"/>
    </source>
</evidence>
<evidence type="ECO:0000313" key="4">
    <source>
        <dbReference type="EMBL" id="RXI33032.1"/>
    </source>
</evidence>
<proteinExistence type="predicted"/>
<dbReference type="EMBL" id="CP032097">
    <property type="protein sequence ID" value="AXX93839.1"/>
    <property type="molecule type" value="Genomic_DNA"/>
</dbReference>
<dbReference type="KEGG" id="aell:AELL_0132"/>
<evidence type="ECO:0000313" key="5">
    <source>
        <dbReference type="Proteomes" id="UP000262582"/>
    </source>
</evidence>
<protein>
    <recommendedName>
        <fullName evidence="7">Lipoprotein</fullName>
    </recommendedName>
</protein>
<keyword evidence="1" id="KW-0175">Coiled coil</keyword>
<keyword evidence="5" id="KW-1185">Reference proteome</keyword>
<evidence type="ECO:0008006" key="7">
    <source>
        <dbReference type="Google" id="ProtNLM"/>
    </source>
</evidence>
<dbReference type="RefSeq" id="WP_118916089.1">
    <property type="nucleotide sequence ID" value="NZ_CP032097.1"/>
</dbReference>
<organism evidence="4 6">
    <name type="scientific">Arcobacter ellisii</name>
    <dbReference type="NCBI Taxonomy" id="913109"/>
    <lineage>
        <taxon>Bacteria</taxon>
        <taxon>Pseudomonadati</taxon>
        <taxon>Campylobacterota</taxon>
        <taxon>Epsilonproteobacteria</taxon>
        <taxon>Campylobacterales</taxon>
        <taxon>Arcobacteraceae</taxon>
        <taxon>Arcobacter</taxon>
    </lineage>
</organism>
<dbReference type="AlphaFoldDB" id="A0A347U4R1"/>
<sequence length="67" mass="7798">MKKYLLLVLSLLFLFNFTACATKVQNEVYDSSTNDVSELLRTLIQKEKEINELNQKLEDCKESKPTK</sequence>
<evidence type="ECO:0000256" key="2">
    <source>
        <dbReference type="SAM" id="SignalP"/>
    </source>
</evidence>
<accession>A0A347U4R1</accession>
<feature type="coiled-coil region" evidence="1">
    <location>
        <begin position="36"/>
        <end position="63"/>
    </location>
</feature>
<feature type="signal peptide" evidence="2">
    <location>
        <begin position="1"/>
        <end position="21"/>
    </location>
</feature>
<evidence type="ECO:0000313" key="6">
    <source>
        <dbReference type="Proteomes" id="UP000290588"/>
    </source>
</evidence>
<dbReference type="OrthoDB" id="5348857at2"/>
<reference evidence="4 6" key="1">
    <citation type="submission" date="2017-09" db="EMBL/GenBank/DDBJ databases">
        <title>Genomics of the genus Arcobacter.</title>
        <authorList>
            <person name="Perez-Cataluna A."/>
            <person name="Figueras M.J."/>
            <person name="Salas-Masso N."/>
        </authorList>
    </citation>
    <scope>NUCLEOTIDE SEQUENCE [LARGE SCALE GENOMIC DNA]</scope>
    <source>
        <strain evidence="4 6">CECT 7837</strain>
    </source>
</reference>
<dbReference type="Proteomes" id="UP000262582">
    <property type="component" value="Chromosome"/>
</dbReference>
<reference evidence="3 5" key="2">
    <citation type="submission" date="2018-08" db="EMBL/GenBank/DDBJ databases">
        <title>Complete genome of the Arcobacter ellisii type strain LMG 26155.</title>
        <authorList>
            <person name="Miller W.G."/>
            <person name="Yee E."/>
            <person name="Bono J.L."/>
        </authorList>
    </citation>
    <scope>NUCLEOTIDE SEQUENCE [LARGE SCALE GENOMIC DNA]</scope>
    <source>
        <strain evidence="3 5">LMG 26155</strain>
    </source>
</reference>